<organism evidence="2 3">
    <name type="scientific">Helcobacillus massiliensis</name>
    <dbReference type="NCBI Taxonomy" id="521392"/>
    <lineage>
        <taxon>Bacteria</taxon>
        <taxon>Bacillati</taxon>
        <taxon>Actinomycetota</taxon>
        <taxon>Actinomycetes</taxon>
        <taxon>Micrococcales</taxon>
        <taxon>Dermabacteraceae</taxon>
        <taxon>Helcobacillus</taxon>
    </lineage>
</organism>
<proteinExistence type="predicted"/>
<dbReference type="RefSeq" id="WP_183375083.1">
    <property type="nucleotide sequence ID" value="NZ_CBCSFZ010000038.1"/>
</dbReference>
<name>A0A839QVH5_9MICO</name>
<dbReference type="Proteomes" id="UP000568050">
    <property type="component" value="Unassembled WGS sequence"/>
</dbReference>
<gene>
    <name evidence="2" type="ORF">FHX50_001028</name>
</gene>
<evidence type="ECO:0000313" key="3">
    <source>
        <dbReference type="Proteomes" id="UP000568050"/>
    </source>
</evidence>
<feature type="region of interest" description="Disordered" evidence="1">
    <location>
        <begin position="27"/>
        <end position="68"/>
    </location>
</feature>
<comment type="caution">
    <text evidence="2">The sequence shown here is derived from an EMBL/GenBank/DDBJ whole genome shotgun (WGS) entry which is preliminary data.</text>
</comment>
<reference evidence="2 3" key="1">
    <citation type="submission" date="2020-08" db="EMBL/GenBank/DDBJ databases">
        <title>Sequencing the genomes of 1000 actinobacteria strains.</title>
        <authorList>
            <person name="Klenk H.-P."/>
        </authorList>
    </citation>
    <scope>NUCLEOTIDE SEQUENCE [LARGE SCALE GENOMIC DNA]</scope>
    <source>
        <strain evidence="2 3">DSM 23040</strain>
    </source>
</reference>
<evidence type="ECO:0000256" key="1">
    <source>
        <dbReference type="SAM" id="MobiDB-lite"/>
    </source>
</evidence>
<dbReference type="EMBL" id="JACHWP010000001">
    <property type="protein sequence ID" value="MBB3022780.1"/>
    <property type="molecule type" value="Genomic_DNA"/>
</dbReference>
<sequence length="68" mass="7224">MVWVLIGCAVLAAVLFAALALGVLPDGMQRPRPHHQAMVERVRGGPTGPHSGSDHTVMPDRQAQEDDG</sequence>
<protein>
    <submittedName>
        <fullName evidence="2">Uncharacterized protein</fullName>
    </submittedName>
</protein>
<keyword evidence="3" id="KW-1185">Reference proteome</keyword>
<dbReference type="AlphaFoldDB" id="A0A839QVH5"/>
<evidence type="ECO:0000313" key="2">
    <source>
        <dbReference type="EMBL" id="MBB3022780.1"/>
    </source>
</evidence>
<accession>A0A839QVH5</accession>